<dbReference type="Pfam" id="PF00005">
    <property type="entry name" value="ABC_tran"/>
    <property type="match status" value="1"/>
</dbReference>
<dbReference type="PANTHER" id="PTHR42798">
    <property type="entry name" value="LIPOPROTEIN-RELEASING SYSTEM ATP-BINDING PROTEIN LOLD"/>
    <property type="match status" value="1"/>
</dbReference>
<dbReference type="Proteomes" id="UP000029995">
    <property type="component" value="Unassembled WGS sequence"/>
</dbReference>
<dbReference type="InterPro" id="IPR027417">
    <property type="entry name" value="P-loop_NTPase"/>
</dbReference>
<evidence type="ECO:0000313" key="3">
    <source>
        <dbReference type="Proteomes" id="UP000029995"/>
    </source>
</evidence>
<keyword evidence="2" id="KW-0067">ATP-binding</keyword>
<organism evidence="2 3">
    <name type="scientific">Inquilinus limosus MP06</name>
    <dbReference type="NCBI Taxonomy" id="1398085"/>
    <lineage>
        <taxon>Bacteria</taxon>
        <taxon>Pseudomonadati</taxon>
        <taxon>Pseudomonadota</taxon>
        <taxon>Alphaproteobacteria</taxon>
        <taxon>Rhodospirillales</taxon>
        <taxon>Rhodospirillaceae</taxon>
        <taxon>Inquilinus</taxon>
    </lineage>
</organism>
<evidence type="ECO:0000259" key="1">
    <source>
        <dbReference type="Pfam" id="PF00005"/>
    </source>
</evidence>
<dbReference type="AlphaFoldDB" id="A0A0A0D7T9"/>
<evidence type="ECO:0000313" key="2">
    <source>
        <dbReference type="EMBL" id="KGM33072.1"/>
    </source>
</evidence>
<sequence length="106" mass="11499">MSPQNPGKLIEARGLTRVLPETVPVTLVKDVSLVIGERELVAVTGPSGSGKSSLLYLLGLLDRQTAGDLRIAGQEAAALTERGRARLRLEQIGFVFQFHFLLPEFT</sequence>
<dbReference type="GO" id="GO:0016887">
    <property type="term" value="F:ATP hydrolysis activity"/>
    <property type="evidence" value="ECO:0007669"/>
    <property type="project" value="InterPro"/>
</dbReference>
<reference evidence="2 3" key="1">
    <citation type="submission" date="2014-01" db="EMBL/GenBank/DDBJ databases">
        <title>Genome sequence determination for a cystic fibrosis isolate, Inquilinus limosus.</title>
        <authorList>
            <person name="Pino M."/>
            <person name="Di Conza J."/>
            <person name="Gutkind G."/>
        </authorList>
    </citation>
    <scope>NUCLEOTIDE SEQUENCE [LARGE SCALE GENOMIC DNA]</scope>
    <source>
        <strain evidence="2 3">MP06</strain>
    </source>
</reference>
<feature type="non-terminal residue" evidence="2">
    <location>
        <position position="106"/>
    </location>
</feature>
<dbReference type="OrthoDB" id="7375490at2"/>
<comment type="caution">
    <text evidence="2">The sequence shown here is derived from an EMBL/GenBank/DDBJ whole genome shotgun (WGS) entry which is preliminary data.</text>
</comment>
<dbReference type="RefSeq" id="WP_034840459.1">
    <property type="nucleotide sequence ID" value="NZ_JANX01000227.1"/>
</dbReference>
<keyword evidence="2" id="KW-0547">Nucleotide-binding</keyword>
<proteinExistence type="predicted"/>
<dbReference type="Gene3D" id="3.40.50.300">
    <property type="entry name" value="P-loop containing nucleotide triphosphate hydrolases"/>
    <property type="match status" value="1"/>
</dbReference>
<dbReference type="PANTHER" id="PTHR42798:SF6">
    <property type="entry name" value="CELL DIVISION ATP-BINDING PROTEIN FTSE"/>
    <property type="match status" value="1"/>
</dbReference>
<accession>A0A0A0D7T9</accession>
<dbReference type="SUPFAM" id="SSF52540">
    <property type="entry name" value="P-loop containing nucleoside triphosphate hydrolases"/>
    <property type="match status" value="1"/>
</dbReference>
<gene>
    <name evidence="2" type="ORF">P409_17760</name>
</gene>
<dbReference type="GO" id="GO:0005524">
    <property type="term" value="F:ATP binding"/>
    <property type="evidence" value="ECO:0007669"/>
    <property type="project" value="UniProtKB-KW"/>
</dbReference>
<feature type="domain" description="ABC transporter" evidence="1">
    <location>
        <begin position="28"/>
        <end position="106"/>
    </location>
</feature>
<protein>
    <submittedName>
        <fullName evidence="2">ABC transporter ATP-binding protein</fullName>
    </submittedName>
</protein>
<name>A0A0A0D7T9_9PROT</name>
<dbReference type="EMBL" id="JANX01000227">
    <property type="protein sequence ID" value="KGM33072.1"/>
    <property type="molecule type" value="Genomic_DNA"/>
</dbReference>
<dbReference type="InterPro" id="IPR003439">
    <property type="entry name" value="ABC_transporter-like_ATP-bd"/>
</dbReference>